<dbReference type="PANTHER" id="PTHR24320">
    <property type="entry name" value="RETINOL DEHYDROGENASE"/>
    <property type="match status" value="1"/>
</dbReference>
<evidence type="ECO:0000256" key="2">
    <source>
        <dbReference type="ARBA" id="ARBA00022857"/>
    </source>
</evidence>
<accession>A0A0J0XIK0</accession>
<dbReference type="AlphaFoldDB" id="A0A0J0XIK0"/>
<dbReference type="GeneID" id="28986410"/>
<name>A0A0J0XIK0_9TREE</name>
<dbReference type="STRING" id="879819.A0A0J0XIK0"/>
<keyword evidence="4" id="KW-1133">Transmembrane helix</keyword>
<keyword evidence="3" id="KW-0560">Oxidoreductase</keyword>
<keyword evidence="6" id="KW-1185">Reference proteome</keyword>
<dbReference type="Gene3D" id="3.40.50.720">
    <property type="entry name" value="NAD(P)-binding Rossmann-like Domain"/>
    <property type="match status" value="1"/>
</dbReference>
<keyword evidence="4" id="KW-0812">Transmembrane</keyword>
<evidence type="ECO:0000313" key="5">
    <source>
        <dbReference type="EMBL" id="KLT40905.1"/>
    </source>
</evidence>
<evidence type="ECO:0000313" key="6">
    <source>
        <dbReference type="Proteomes" id="UP000053611"/>
    </source>
</evidence>
<feature type="transmembrane region" description="Helical" evidence="4">
    <location>
        <begin position="20"/>
        <end position="40"/>
    </location>
</feature>
<dbReference type="Pfam" id="PF00106">
    <property type="entry name" value="adh_short"/>
    <property type="match status" value="1"/>
</dbReference>
<comment type="similarity">
    <text evidence="1">Belongs to the short-chain dehydrogenases/reductases (SDR) family.</text>
</comment>
<dbReference type="RefSeq" id="XP_018277396.1">
    <property type="nucleotide sequence ID" value="XM_018425807.1"/>
</dbReference>
<keyword evidence="4" id="KW-0472">Membrane</keyword>
<dbReference type="EMBL" id="KQ087226">
    <property type="protein sequence ID" value="KLT40905.1"/>
    <property type="molecule type" value="Genomic_DNA"/>
</dbReference>
<evidence type="ECO:0000256" key="4">
    <source>
        <dbReference type="SAM" id="Phobius"/>
    </source>
</evidence>
<dbReference type="OrthoDB" id="191139at2759"/>
<dbReference type="SUPFAM" id="SSF51735">
    <property type="entry name" value="NAD(P)-binding Rossmann-fold domains"/>
    <property type="match status" value="1"/>
</dbReference>
<proteinExistence type="inferred from homology"/>
<dbReference type="GO" id="GO:0016491">
    <property type="term" value="F:oxidoreductase activity"/>
    <property type="evidence" value="ECO:0007669"/>
    <property type="project" value="UniProtKB-KW"/>
</dbReference>
<keyword evidence="2" id="KW-0521">NADP</keyword>
<reference evidence="5 6" key="1">
    <citation type="submission" date="2015-03" db="EMBL/GenBank/DDBJ databases">
        <title>Genomics and transcriptomics of the oil-accumulating basidiomycete yeast T. oleaginosus allow insights into substrate utilization and the diverse evolutionary trajectories of mating systems in fungi.</title>
        <authorList>
            <consortium name="DOE Joint Genome Institute"/>
            <person name="Kourist R."/>
            <person name="Kracht O."/>
            <person name="Bracharz F."/>
            <person name="Lipzen A."/>
            <person name="Nolan M."/>
            <person name="Ohm R."/>
            <person name="Grigoriev I."/>
            <person name="Sun S."/>
            <person name="Heitman J."/>
            <person name="Bruck T."/>
            <person name="Nowrousian M."/>
        </authorList>
    </citation>
    <scope>NUCLEOTIDE SEQUENCE [LARGE SCALE GENOMIC DNA]</scope>
    <source>
        <strain evidence="5 6">IBC0246</strain>
    </source>
</reference>
<dbReference type="PANTHER" id="PTHR24320:SF282">
    <property type="entry name" value="WW DOMAIN-CONTAINING OXIDOREDUCTASE"/>
    <property type="match status" value="1"/>
</dbReference>
<dbReference type="InterPro" id="IPR036291">
    <property type="entry name" value="NAD(P)-bd_dom_sf"/>
</dbReference>
<dbReference type="Proteomes" id="UP000053611">
    <property type="component" value="Unassembled WGS sequence"/>
</dbReference>
<organism evidence="5 6">
    <name type="scientific">Cutaneotrichosporon oleaginosum</name>
    <dbReference type="NCBI Taxonomy" id="879819"/>
    <lineage>
        <taxon>Eukaryota</taxon>
        <taxon>Fungi</taxon>
        <taxon>Dikarya</taxon>
        <taxon>Basidiomycota</taxon>
        <taxon>Agaricomycotina</taxon>
        <taxon>Tremellomycetes</taxon>
        <taxon>Trichosporonales</taxon>
        <taxon>Trichosporonaceae</taxon>
        <taxon>Cutaneotrichosporon</taxon>
    </lineage>
</organism>
<evidence type="ECO:0000256" key="3">
    <source>
        <dbReference type="ARBA" id="ARBA00023002"/>
    </source>
</evidence>
<sequence length="371" mass="40291">MATTRQTTTQTAWSASAWDWILFWFTSTLHVGFPIINWILRYKPRWTPEQMTDKSGQVVLITGANSGTGYATAQAYYNAGARVIMACRSAQRAEQAITEIQSGARRDVTGTLQVPSTPPKTPGSLEFLSMDLSDLHSVEAAAKTILEREQRIDVFFANAGIMAVPPAETKQGYALQFGTNVLGHQRLISRLLPLLQASSRANPGSPSRLIVSSSVAHALAPHRGGDDGGIAYDTLRGTGKLDRIAEYGESKWGSVALARYVDAHYGPGTKDGEILSYAIHPGPVASNLGNHLGAVALLRINQAVLTAMQLTPDEGALNQLWLADMPVDQARKLRGEYVACIQNPMPARPDLSNPAAWEKLWNWCEAEGKLL</sequence>
<evidence type="ECO:0000256" key="1">
    <source>
        <dbReference type="ARBA" id="ARBA00006484"/>
    </source>
</evidence>
<dbReference type="PRINTS" id="PR00081">
    <property type="entry name" value="GDHRDH"/>
</dbReference>
<gene>
    <name evidence="5" type="ORF">CC85DRAFT_308769</name>
</gene>
<protein>
    <submittedName>
        <fullName evidence="5">NAD(P)-binding protein</fullName>
    </submittedName>
</protein>
<dbReference type="InterPro" id="IPR002347">
    <property type="entry name" value="SDR_fam"/>
</dbReference>